<dbReference type="PRINTS" id="PR00081">
    <property type="entry name" value="GDHRDH"/>
</dbReference>
<dbReference type="OrthoDB" id="4611371at2"/>
<sequence>MGIEVDLKGRRILVVGASSGVGRSTALAIAARGGEIAVAGRRAAQLDEVVAAAGGGVAIPADLHREDDCARVVEDAVAALGGLDAVLFPVGVSPLQLMTRLTADTWGSAFATNVVGPSLVTAAAVKARTEPGLFLYVSSANVAQPLQGLGAYGATKAALEHTIRTWRLEHPEHRFLRLTIGATMPTEIHRDFSGDVLSEVLPKWAGTGVVTADFMHVDDVGGAVAELTAFALAHPKIAVDDVTFSPASAPLDASTLGQLGQRAAEGQLLDADGQLPL</sequence>
<dbReference type="CDD" id="cd05233">
    <property type="entry name" value="SDR_c"/>
    <property type="match status" value="1"/>
</dbReference>
<keyword evidence="2" id="KW-0560">Oxidoreductase</keyword>
<dbReference type="GO" id="GO:0016491">
    <property type="term" value="F:oxidoreductase activity"/>
    <property type="evidence" value="ECO:0007669"/>
    <property type="project" value="UniProtKB-KW"/>
</dbReference>
<dbReference type="InterPro" id="IPR002347">
    <property type="entry name" value="SDR_fam"/>
</dbReference>
<protein>
    <submittedName>
        <fullName evidence="3">Short-chain dehydrogenase</fullName>
    </submittedName>
</protein>
<evidence type="ECO:0000313" key="4">
    <source>
        <dbReference type="Proteomes" id="UP000188929"/>
    </source>
</evidence>
<dbReference type="PANTHER" id="PTHR43669">
    <property type="entry name" value="5-KETO-D-GLUCONATE 5-REDUCTASE"/>
    <property type="match status" value="1"/>
</dbReference>
<dbReference type="Gene3D" id="3.40.50.720">
    <property type="entry name" value="NAD(P)-binding Rossmann-like Domain"/>
    <property type="match status" value="1"/>
</dbReference>
<organism evidence="3 4">
    <name type="scientific">Pseudofrankia asymbiotica</name>
    <dbReference type="NCBI Taxonomy" id="1834516"/>
    <lineage>
        <taxon>Bacteria</taxon>
        <taxon>Bacillati</taxon>
        <taxon>Actinomycetota</taxon>
        <taxon>Actinomycetes</taxon>
        <taxon>Frankiales</taxon>
        <taxon>Frankiaceae</taxon>
        <taxon>Pseudofrankia</taxon>
    </lineage>
</organism>
<gene>
    <name evidence="3" type="ORF">BL253_29685</name>
</gene>
<name>A0A1V2I2U1_9ACTN</name>
<comment type="caution">
    <text evidence="3">The sequence shown here is derived from an EMBL/GenBank/DDBJ whole genome shotgun (WGS) entry which is preliminary data.</text>
</comment>
<dbReference type="EMBL" id="MOMC01000069">
    <property type="protein sequence ID" value="ONH24640.1"/>
    <property type="molecule type" value="Genomic_DNA"/>
</dbReference>
<dbReference type="InterPro" id="IPR036291">
    <property type="entry name" value="NAD(P)-bd_dom_sf"/>
</dbReference>
<evidence type="ECO:0000256" key="2">
    <source>
        <dbReference type="ARBA" id="ARBA00023002"/>
    </source>
</evidence>
<comment type="similarity">
    <text evidence="1">Belongs to the short-chain dehydrogenases/reductases (SDR) family.</text>
</comment>
<evidence type="ECO:0000256" key="1">
    <source>
        <dbReference type="ARBA" id="ARBA00006484"/>
    </source>
</evidence>
<dbReference type="Proteomes" id="UP000188929">
    <property type="component" value="Unassembled WGS sequence"/>
</dbReference>
<evidence type="ECO:0000313" key="3">
    <source>
        <dbReference type="EMBL" id="ONH24640.1"/>
    </source>
</evidence>
<dbReference type="Pfam" id="PF00106">
    <property type="entry name" value="adh_short"/>
    <property type="match status" value="1"/>
</dbReference>
<dbReference type="RefSeq" id="WP_076820700.1">
    <property type="nucleotide sequence ID" value="NZ_MOMC01000069.1"/>
</dbReference>
<proteinExistence type="inferred from homology"/>
<dbReference type="STRING" id="1834516.BL253_29685"/>
<reference evidence="4" key="1">
    <citation type="submission" date="2016-10" db="EMBL/GenBank/DDBJ databases">
        <title>Frankia sp. NRRL B-16386 Genome sequencing.</title>
        <authorList>
            <person name="Ghodhbane-Gtari F."/>
            <person name="Swanson E."/>
            <person name="Gueddou A."/>
            <person name="Hezbri K."/>
            <person name="Ktari K."/>
            <person name="Nouioui I."/>
            <person name="Morris K."/>
            <person name="Simpson S."/>
            <person name="Abebe-Akele F."/>
            <person name="Thomas K."/>
            <person name="Gtari M."/>
            <person name="Tisa L.S."/>
        </authorList>
    </citation>
    <scope>NUCLEOTIDE SEQUENCE [LARGE SCALE GENOMIC DNA]</scope>
    <source>
        <strain evidence="4">NRRL B-16386</strain>
    </source>
</reference>
<dbReference type="SUPFAM" id="SSF51735">
    <property type="entry name" value="NAD(P)-binding Rossmann-fold domains"/>
    <property type="match status" value="1"/>
</dbReference>
<dbReference type="PANTHER" id="PTHR43669:SF3">
    <property type="entry name" value="ALCOHOL DEHYDROGENASE, PUTATIVE (AFU_ORTHOLOGUE AFUA_3G03445)-RELATED"/>
    <property type="match status" value="1"/>
</dbReference>
<dbReference type="AlphaFoldDB" id="A0A1V2I2U1"/>
<keyword evidence="4" id="KW-1185">Reference proteome</keyword>
<accession>A0A1V2I2U1</accession>